<keyword evidence="8" id="KW-1133">Transmembrane helix</keyword>
<keyword evidence="8" id="KW-0472">Membrane</keyword>
<keyword evidence="10" id="KW-1185">Reference proteome</keyword>
<feature type="transmembrane region" description="Helical" evidence="8">
    <location>
        <begin position="35"/>
        <end position="55"/>
    </location>
</feature>
<evidence type="ECO:0000256" key="5">
    <source>
        <dbReference type="ARBA" id="ARBA00022729"/>
    </source>
</evidence>
<evidence type="ECO:0000256" key="4">
    <source>
        <dbReference type="ARBA" id="ARBA00022685"/>
    </source>
</evidence>
<keyword evidence="8" id="KW-0812">Transmembrane</keyword>
<feature type="compositionally biased region" description="Basic and acidic residues" evidence="7">
    <location>
        <begin position="69"/>
        <end position="79"/>
    </location>
</feature>
<keyword evidence="5" id="KW-0732">Signal</keyword>
<dbReference type="Ensembl" id="ENSRNOT00000171154.1">
    <property type="protein sequence ID" value="ENSRNOP00000107852.1"/>
    <property type="gene ID" value="ENSRNOG00000004404.7"/>
</dbReference>
<dbReference type="GeneTree" id="ENSGT00390000015220"/>
<sequence length="260" mass="28431">TGPRPPPLAEWVLGSVGFLPAARPRHLVFPFSPSAFSFFIPACLYLFLLGSAILAKPQPLAILRAHPAPREPHRCRDPPRGQSAAPDAGRPRAVVPDLNLPSSVVSTTTRDREDLTFGAEAESWVTVNLKGIPVPSIELKLQELKRSRTRQFYGLMGKRVEGVHPIQSAERTGYQLGRIVQDLLGTRGLSIEGSCRQETNHQSAGPGAVARESLQSQRGRSEPPNHQQHVALSLGTEEDDQSSERAPRDASQMMPRPSRP</sequence>
<reference evidence="9" key="1">
    <citation type="submission" date="2024-01" db="EMBL/GenBank/DDBJ databases">
        <title>GRCr8: a new rat reference genome assembly contstructed from accurate long reads and long range scaffolding.</title>
        <authorList>
            <person name="Doris P.A."/>
            <person name="Kalbfleisch T."/>
            <person name="Li K."/>
            <person name="Howe K."/>
            <person name="Wood J."/>
        </authorList>
    </citation>
    <scope>NUCLEOTIDE SEQUENCE [LARGE SCALE GENOMIC DNA]</scope>
    <source>
        <strain evidence="9">Brown Norway</strain>
    </source>
</reference>
<feature type="region of interest" description="Disordered" evidence="7">
    <location>
        <begin position="69"/>
        <end position="92"/>
    </location>
</feature>
<proteinExistence type="inferred from homology"/>
<keyword evidence="3" id="KW-0964">Secreted</keyword>
<evidence type="ECO:0000256" key="1">
    <source>
        <dbReference type="ARBA" id="ARBA00004613"/>
    </source>
</evidence>
<dbReference type="PANTHER" id="PTHR11250">
    <property type="entry name" value="TACHYKININ"/>
    <property type="match status" value="1"/>
</dbReference>
<evidence type="ECO:0000256" key="2">
    <source>
        <dbReference type="ARBA" id="ARBA00007518"/>
    </source>
</evidence>
<gene>
    <name evidence="9" type="primary">Tac4</name>
</gene>
<keyword evidence="6" id="KW-0027">Amidation</keyword>
<evidence type="ECO:0000256" key="8">
    <source>
        <dbReference type="SAM" id="Phobius"/>
    </source>
</evidence>
<evidence type="ECO:0000313" key="10">
    <source>
        <dbReference type="Proteomes" id="UP000002494"/>
    </source>
</evidence>
<evidence type="ECO:0000256" key="6">
    <source>
        <dbReference type="ARBA" id="ARBA00022815"/>
    </source>
</evidence>
<reference evidence="9" key="3">
    <citation type="submission" date="2025-09" db="UniProtKB">
        <authorList>
            <consortium name="Ensembl"/>
        </authorList>
    </citation>
    <scope>IDENTIFICATION</scope>
    <source>
        <strain evidence="9">Brown Norway</strain>
    </source>
</reference>
<organism evidence="9 10">
    <name type="scientific">Rattus norvegicus</name>
    <name type="common">Rat</name>
    <dbReference type="NCBI Taxonomy" id="10116"/>
    <lineage>
        <taxon>Eukaryota</taxon>
        <taxon>Metazoa</taxon>
        <taxon>Chordata</taxon>
        <taxon>Craniata</taxon>
        <taxon>Vertebrata</taxon>
        <taxon>Euteleostomi</taxon>
        <taxon>Mammalia</taxon>
        <taxon>Eutheria</taxon>
        <taxon>Euarchontoglires</taxon>
        <taxon>Glires</taxon>
        <taxon>Rodentia</taxon>
        <taxon>Myomorpha</taxon>
        <taxon>Muroidea</taxon>
        <taxon>Muridae</taxon>
        <taxon>Murinae</taxon>
        <taxon>Rattus</taxon>
    </lineage>
</organism>
<evidence type="ECO:0000256" key="7">
    <source>
        <dbReference type="SAM" id="MobiDB-lite"/>
    </source>
</evidence>
<dbReference type="RGD" id="628842">
    <property type="gene designation" value="Tac4"/>
</dbReference>
<dbReference type="InterPro" id="IPR013055">
    <property type="entry name" value="Tachy_Neuro_lke_CS"/>
</dbReference>
<accession>A0ABK0LBD0</accession>
<dbReference type="PANTHER" id="PTHR11250:SF2">
    <property type="entry name" value="TACHYKININ-4"/>
    <property type="match status" value="1"/>
</dbReference>
<protein>
    <submittedName>
        <fullName evidence="9">Tachykinin precursor 4</fullName>
    </submittedName>
</protein>
<name>A0ABK0LBD0_RAT</name>
<feature type="region of interest" description="Disordered" evidence="7">
    <location>
        <begin position="197"/>
        <end position="260"/>
    </location>
</feature>
<reference evidence="9" key="2">
    <citation type="submission" date="2025-08" db="UniProtKB">
        <authorList>
            <consortium name="Ensembl"/>
        </authorList>
    </citation>
    <scope>IDENTIFICATION</scope>
    <source>
        <strain evidence="9">Brown Norway</strain>
    </source>
</reference>
<comment type="subcellular location">
    <subcellularLocation>
        <location evidence="1">Secreted</location>
    </subcellularLocation>
</comment>
<evidence type="ECO:0000313" key="9">
    <source>
        <dbReference type="Ensembl" id="ENSRNOP00000107852.1"/>
    </source>
</evidence>
<feature type="compositionally biased region" description="Polar residues" evidence="7">
    <location>
        <begin position="213"/>
        <end position="230"/>
    </location>
</feature>
<dbReference type="PROSITE" id="PS00267">
    <property type="entry name" value="TACHYKININ"/>
    <property type="match status" value="1"/>
</dbReference>
<comment type="similarity">
    <text evidence="2">Belongs to the tachykinin family.</text>
</comment>
<keyword evidence="4" id="KW-0165">Cleavage on pair of basic residues</keyword>
<evidence type="ECO:0000256" key="3">
    <source>
        <dbReference type="ARBA" id="ARBA00022525"/>
    </source>
</evidence>
<dbReference type="Proteomes" id="UP000002494">
    <property type="component" value="Chromosome 10"/>
</dbReference>